<accession>A0A9X0L5D9</accession>
<dbReference type="InterPro" id="IPR012347">
    <property type="entry name" value="Ferritin-like"/>
</dbReference>
<dbReference type="Gene3D" id="1.20.1260.10">
    <property type="match status" value="1"/>
</dbReference>
<feature type="region of interest" description="Disordered" evidence="1">
    <location>
        <begin position="1"/>
        <end position="33"/>
    </location>
</feature>
<evidence type="ECO:0000259" key="2">
    <source>
        <dbReference type="Pfam" id="PF09537"/>
    </source>
</evidence>
<proteinExistence type="predicted"/>
<dbReference type="Proteomes" id="UP000054223">
    <property type="component" value="Unassembled WGS sequence"/>
</dbReference>
<protein>
    <recommendedName>
        <fullName evidence="2">DUF2383 domain-containing protein</fullName>
    </recommendedName>
</protein>
<evidence type="ECO:0000256" key="1">
    <source>
        <dbReference type="SAM" id="MobiDB-lite"/>
    </source>
</evidence>
<evidence type="ECO:0000313" key="4">
    <source>
        <dbReference type="Proteomes" id="UP000054223"/>
    </source>
</evidence>
<evidence type="ECO:0000313" key="3">
    <source>
        <dbReference type="EMBL" id="KUG08552.1"/>
    </source>
</evidence>
<feature type="domain" description="DUF2383" evidence="2">
    <location>
        <begin position="100"/>
        <end position="207"/>
    </location>
</feature>
<sequence length="248" mass="26983">MAMNQPQSSSNQGAQNGTNAQSDNNTQGGGSLLNQAQNWLSQGRDLVGQLPEPVRNVGTNLGSSIGRLSTTQKVVGGALLALGVGYLATRGRTGGQRGTAATLQELLLFVNDRIEGYQRAVDESTDAELRGYYKQLVSQSQRFAGILNDYLREEGGGRETKTTIKGKFYRAFMEAKAAVTGYNENAILGSNIYGEEWAIKAYKEALADRTLTGELRQEVQRQYDQSLKTYERLKQLKQQSSNSGSGQA</sequence>
<keyword evidence="4" id="KW-1185">Reference proteome</keyword>
<dbReference type="InterPro" id="IPR011971">
    <property type="entry name" value="CHP02284"/>
</dbReference>
<comment type="caution">
    <text evidence="3">The sequence shown here is derived from an EMBL/GenBank/DDBJ whole genome shotgun (WGS) entry which is preliminary data.</text>
</comment>
<dbReference type="Pfam" id="PF09537">
    <property type="entry name" value="DUF2383"/>
    <property type="match status" value="1"/>
</dbReference>
<dbReference type="AlphaFoldDB" id="A0A9X0L5D9"/>
<organism evidence="3 4">
    <name type="scientific">Solirubrum puertoriconensis</name>
    <dbReference type="NCBI Taxonomy" id="1751427"/>
    <lineage>
        <taxon>Bacteria</taxon>
        <taxon>Pseudomonadati</taxon>
        <taxon>Bacteroidota</taxon>
        <taxon>Cytophagia</taxon>
        <taxon>Cytophagales</taxon>
    </lineage>
</organism>
<reference evidence="3 4" key="1">
    <citation type="submission" date="2015-11" db="EMBL/GenBank/DDBJ databases">
        <title>Solirubrum puertoriconensis gen. nov. an environmental bacteria isolated in Puerto Rico.</title>
        <authorList>
            <person name="Cuebas-Irizarry M.F."/>
            <person name="Montalvo-Rodriguez R."/>
        </authorList>
    </citation>
    <scope>NUCLEOTIDE SEQUENCE [LARGE SCALE GENOMIC DNA]</scope>
    <source>
        <strain evidence="3 4">MC1A</strain>
    </source>
</reference>
<name>A0A9X0L5D9_SOLP1</name>
<dbReference type="EMBL" id="LNAL01000006">
    <property type="protein sequence ID" value="KUG08552.1"/>
    <property type="molecule type" value="Genomic_DNA"/>
</dbReference>
<dbReference type="NCBIfam" id="TIGR02284">
    <property type="entry name" value="PA2169 family four-helix-bundle protein"/>
    <property type="match status" value="1"/>
</dbReference>
<gene>
    <name evidence="3" type="ORF">ASU33_10365</name>
</gene>
<dbReference type="InterPro" id="IPR019052">
    <property type="entry name" value="DUF2383"/>
</dbReference>